<dbReference type="Proteomes" id="UP000610026">
    <property type="component" value="Segment"/>
</dbReference>
<organism evidence="1 2">
    <name type="scientific">Pseudomonas phage Itty13</name>
    <dbReference type="NCBI Taxonomy" id="2805750"/>
    <lineage>
        <taxon>Viruses</taxon>
        <taxon>Duplodnaviria</taxon>
        <taxon>Heunggongvirae</taxon>
        <taxon>Uroviricota</taxon>
        <taxon>Caudoviricetes</taxon>
        <taxon>Ittyvirus</taxon>
        <taxon>Ittyvirus itty13</taxon>
    </lineage>
</organism>
<accession>A0A889IQY1</accession>
<keyword evidence="2" id="KW-1185">Reference proteome</keyword>
<dbReference type="RefSeq" id="YP_010671592.1">
    <property type="nucleotide sequence ID" value="NC_070969.1"/>
</dbReference>
<dbReference type="GeneID" id="77947846"/>
<sequence>MLGGDLRQPHAFLAIARSLAPHEVDVAHVRVMQRCGRFAGLVGHQALDGGLGVVPVLVVDGSERPGVLRFRRSRFAFRNTRGSRSRAVVQRGARELGDSGQQVADRRVQADDAHVLSGVALGEPLVMTVQHMAVAGDENGAVAAGELLRLGDLLGRELRLRRLQAVGWDGLLLVRDAARVQEVDHGAAMLGLDLRHLGSRHAQGAGVWREGGPLAVDVLAAHVSAGFVLGLLLGVGDAGAAGSLQLGPAQVGPGVCFRIADDDLAVLLDALDDVGLSAGGIADIGGRHDGVADLGADQLASAVDVARGLRLFLLRGRRLGGRLLLGRRLAFLDDQLSIDCLGAELQARIELPHVYDGFHDLLSAAVGEAGHGFPTVLGRLLADLEARAAGFDNLVTVGQLLLGDEGVGLLAATEPLHGRLLDRLLRLHLRGGLLLGLRRLLLDRSGLGLFRLDGGLYLAALLNERLVPSASVAGLTGEILQALAQLGLVHLLVGARGLALLGSGLGHLFGFAEQLRLLGRLFGLGWCRLLRRLCGLLLLRGRGRLLDRRRLGGLLGGGCLLLGHDGDGAGGDLVGGDLIALAVVATDHHAFRGLGDHGAGDRIDTFGDQGDTAAIGGALVGAAGLGALERATERAGRCRLRRGLGSGLGSGLGLRLRRGRGGLDLLRCLGGRGRLSLGGRSGRCRLSGRGGAVLADGRLDALALLRRLAAGQLLGAGERATQGAAGHGADDGAVAHLYQRFLQGHVRADVALVDAGLERGSHRLLSALQDGAFERLFHDAGAGLEQASENKRLGCSLGGGSQQGIGLRLLLAQAVLSAGGVGLTAHLSAHDGGCDARISGDDGSSQHRRHLGQRADGGAAVVGHALRLGANLDHRLLGLLAPVTREGRNLLRVDDAGGVELLQLLLVERLGDVLLDGAQRFGNRRLRVDQLLVAGPGQQLHVAGRDAVLARAVSDEALALQAQVLARHLD</sequence>
<protein>
    <recommendedName>
        <fullName evidence="3">NAD-specific glutamate dehydrogenase</fullName>
    </recommendedName>
</protein>
<evidence type="ECO:0008006" key="3">
    <source>
        <dbReference type="Google" id="ProtNLM"/>
    </source>
</evidence>
<dbReference type="KEGG" id="vg:77947846"/>
<evidence type="ECO:0000313" key="2">
    <source>
        <dbReference type="Proteomes" id="UP000610026"/>
    </source>
</evidence>
<name>A0A889IQY1_9CAUD</name>
<proteinExistence type="predicted"/>
<dbReference type="EMBL" id="MW460249">
    <property type="protein sequence ID" value="QRE00579.1"/>
    <property type="molecule type" value="Genomic_DNA"/>
</dbReference>
<evidence type="ECO:0000313" key="1">
    <source>
        <dbReference type="EMBL" id="QRE00579.1"/>
    </source>
</evidence>
<reference evidence="1" key="1">
    <citation type="submission" date="2021-01" db="EMBL/GenBank/DDBJ databases">
        <authorList>
            <person name="Ben Porat S."/>
            <person name="Alkalay-Oren S."/>
            <person name="Coppenhagen-Glazer S."/>
            <person name="Hazan R."/>
        </authorList>
    </citation>
    <scope>NUCLEOTIDE SEQUENCE</scope>
</reference>